<keyword evidence="1" id="KW-0472">Membrane</keyword>
<dbReference type="EMBL" id="JAPFFF010000028">
    <property type="protein sequence ID" value="KAK8847135.1"/>
    <property type="molecule type" value="Genomic_DNA"/>
</dbReference>
<dbReference type="PANTHER" id="PTHR31318:SF2">
    <property type="entry name" value="PECTIN LYASE-LIKE FAMILY PROTEIN-RELATED"/>
    <property type="match status" value="1"/>
</dbReference>
<dbReference type="SMART" id="SM00710">
    <property type="entry name" value="PbH1"/>
    <property type="match status" value="13"/>
</dbReference>
<evidence type="ECO:0000313" key="3">
    <source>
        <dbReference type="EMBL" id="KAK8847135.1"/>
    </source>
</evidence>
<evidence type="ECO:0000256" key="2">
    <source>
        <dbReference type="SAM" id="SignalP"/>
    </source>
</evidence>
<proteinExistence type="predicted"/>
<feature type="transmembrane region" description="Helical" evidence="1">
    <location>
        <begin position="1221"/>
        <end position="1246"/>
    </location>
</feature>
<keyword evidence="4" id="KW-1185">Reference proteome</keyword>
<gene>
    <name evidence="3" type="ORF">M9Y10_019717</name>
</gene>
<sequence>MIFILCLGIVQCRKALEDPVPTPEVYPLSISTRVMKMSGDYSCVSNNPNHPTDPDCPITNFDSPSTYRCGQVCWSDNGNAEFTYTFKGVQFLIYGNKTSKTGSFDLLFDNKHIATINEKLNEGENEENFFLLYTSQVYTYGEHTITARGIKGDTFSIFKFAFWPHLKSRRLNISEMKSTGTWEQESDEIGGIREFSKAKDSSKSLTIEASKLWVYGTPDPQHGKMRISFNTLDEIVDTRQPREDCKLLFESGDIPSTFHQLDLVAIESRPILIYVVYYLYDPPQQTPMAHPSRSPHPQANLSYIDKLFENVKVPQIKDTHTKQISGCTFKNIVKDNANYFIRAEQSEILFYNNRFEFTTASTDNPGILFLSQTLSGKFTISQCTFINCVSSDGDGNAVNCRANIELTIEGSRFVNCFVPNAKKPPGVIRFSQEDRDQGSLKINDCTFQFSINTQSCPALYGRCPSAIIKGCTFSKCCAANITNKVNSFTFADNIITYSAHQGIIIGQLEGTANISGNAFKFNKVTDSCYLLLTGTKDTSNLYITKNTFENCKAKDFVIQVSHKKPEIENNQFVFDVNDANSACGAINSVGSGFSCKFCTFTRAFSRGAITVKQTAQQTDPVIVSNCVFDNCGGANTRCFSLTTFTGSLTFSNNIVQNMQAAGRDSYFGQFLVNNIIETLVLKNVTFKDNSCNSQYGGGTGLWIDDVKEVSFEDCKFINNVATSSNRGHVPTGMQAYTSGDGGALQYGFSTSIYEINMKFDNCLFSRNKAVRHGGALALQTVGTVVINKCTFEENIANYKQSSGELLENHFNKKSEGRGGAIYINPVFELKNHDHKTKYMKSVTITGCTFKSNSAFDGFAIYIEGDDPGTEFTIKDNTFTSNSDGTSNSENRAVVLSEIDSLLQICIYKLLCVDHYARTPSQTPMPTVHNETFGHQCDPRCEAIKDDPQYPSFYEINDVNLANKEDNGKDGGAAVHLKNVGVSIAKSTFKECKSEENGGGAIYIVNEVEFQNVINIENTRFEGCQSCYGGAVYIRSIYDVCPVSISNCHFENNKATRTQSSDNLFGGSAIFLNVRKGRVVDCIFVKNKGNGGGIKVFNDFNMNLKSTLLTSFFNRNSVVISDCLFEIDDEQHSSSIFYHGGKFGSQLSLRNCEFKGKLAKNGHHIDGMRFDRESPKISVKNCRFETDVKSSLNIKGDFISVNLNEQVFNSQSAKKDDSKSGLMSYAILAMAALLALVVLISFIVFGLKKSNQNNEEEEKEEQNNDL</sequence>
<comment type="caution">
    <text evidence="3">The sequence shown here is derived from an EMBL/GenBank/DDBJ whole genome shotgun (WGS) entry which is preliminary data.</text>
</comment>
<evidence type="ECO:0000313" key="4">
    <source>
        <dbReference type="Proteomes" id="UP001470230"/>
    </source>
</evidence>
<keyword evidence="1" id="KW-0812">Transmembrane</keyword>
<name>A0ABR2HH42_9EUKA</name>
<dbReference type="InterPro" id="IPR006626">
    <property type="entry name" value="PbH1"/>
</dbReference>
<protein>
    <recommendedName>
        <fullName evidence="5">Right handed beta helix domain-containing protein</fullName>
    </recommendedName>
</protein>
<feature type="chain" id="PRO_5047130016" description="Right handed beta helix domain-containing protein" evidence="2">
    <location>
        <begin position="18"/>
        <end position="1265"/>
    </location>
</feature>
<evidence type="ECO:0008006" key="5">
    <source>
        <dbReference type="Google" id="ProtNLM"/>
    </source>
</evidence>
<feature type="signal peptide" evidence="2">
    <location>
        <begin position="1"/>
        <end position="17"/>
    </location>
</feature>
<dbReference type="PANTHER" id="PTHR31318">
    <property type="entry name" value="EXPRESSED PROTEIN-RELATED"/>
    <property type="match status" value="1"/>
</dbReference>
<reference evidence="3 4" key="1">
    <citation type="submission" date="2024-04" db="EMBL/GenBank/DDBJ databases">
        <title>Tritrichomonas musculus Genome.</title>
        <authorList>
            <person name="Alves-Ferreira E."/>
            <person name="Grigg M."/>
            <person name="Lorenzi H."/>
            <person name="Galac M."/>
        </authorList>
    </citation>
    <scope>NUCLEOTIDE SEQUENCE [LARGE SCALE GENOMIC DNA]</scope>
    <source>
        <strain evidence="3 4">EAF2021</strain>
    </source>
</reference>
<dbReference type="SUPFAM" id="SSF51126">
    <property type="entry name" value="Pectin lyase-like"/>
    <property type="match status" value="3"/>
</dbReference>
<keyword evidence="1" id="KW-1133">Transmembrane helix</keyword>
<accession>A0ABR2HH42</accession>
<keyword evidence="2" id="KW-0732">Signal</keyword>
<evidence type="ECO:0000256" key="1">
    <source>
        <dbReference type="SAM" id="Phobius"/>
    </source>
</evidence>
<dbReference type="Proteomes" id="UP001470230">
    <property type="component" value="Unassembled WGS sequence"/>
</dbReference>
<dbReference type="InterPro" id="IPR011050">
    <property type="entry name" value="Pectin_lyase_fold/virulence"/>
</dbReference>
<organism evidence="3 4">
    <name type="scientific">Tritrichomonas musculus</name>
    <dbReference type="NCBI Taxonomy" id="1915356"/>
    <lineage>
        <taxon>Eukaryota</taxon>
        <taxon>Metamonada</taxon>
        <taxon>Parabasalia</taxon>
        <taxon>Tritrichomonadida</taxon>
        <taxon>Tritrichomonadidae</taxon>
        <taxon>Tritrichomonas</taxon>
    </lineage>
</organism>
<dbReference type="Gene3D" id="2.60.120.260">
    <property type="entry name" value="Galactose-binding domain-like"/>
    <property type="match status" value="2"/>
</dbReference>